<keyword evidence="5 9" id="KW-0812">Transmembrane</keyword>
<dbReference type="InterPro" id="IPR045861">
    <property type="entry name" value="CorA_cytoplasmic_dom"/>
</dbReference>
<dbReference type="InterPro" id="IPR002523">
    <property type="entry name" value="MgTranspt_CorA/ZnTranspt_ZntB"/>
</dbReference>
<evidence type="ECO:0000256" key="3">
    <source>
        <dbReference type="ARBA" id="ARBA00022448"/>
    </source>
</evidence>
<protein>
    <submittedName>
        <fullName evidence="10">Cobalt/magnesium transport protein CorA</fullName>
    </submittedName>
</protein>
<dbReference type="CDD" id="cd12822">
    <property type="entry name" value="TmCorA-like"/>
    <property type="match status" value="1"/>
</dbReference>
<evidence type="ECO:0000256" key="9">
    <source>
        <dbReference type="SAM" id="Phobius"/>
    </source>
</evidence>
<dbReference type="Proteomes" id="UP001401887">
    <property type="component" value="Unassembled WGS sequence"/>
</dbReference>
<name>A0ABP9WBY8_9DEIO</name>
<evidence type="ECO:0000256" key="5">
    <source>
        <dbReference type="ARBA" id="ARBA00022692"/>
    </source>
</evidence>
<comment type="subcellular location">
    <subcellularLocation>
        <location evidence="1">Cell membrane</location>
        <topology evidence="1">Multi-pass membrane protein</topology>
    </subcellularLocation>
</comment>
<keyword evidence="8" id="KW-0175">Coiled coil</keyword>
<evidence type="ECO:0000313" key="10">
    <source>
        <dbReference type="EMBL" id="GAA5514098.1"/>
    </source>
</evidence>
<dbReference type="Pfam" id="PF01544">
    <property type="entry name" value="CorA"/>
    <property type="match status" value="1"/>
</dbReference>
<feature type="transmembrane region" description="Helical" evidence="9">
    <location>
        <begin position="293"/>
        <end position="313"/>
    </location>
</feature>
<dbReference type="Gene3D" id="3.30.460.20">
    <property type="entry name" value="CorA soluble domain-like"/>
    <property type="match status" value="1"/>
</dbReference>
<dbReference type="SUPFAM" id="SSF144083">
    <property type="entry name" value="Magnesium transport protein CorA, transmembrane region"/>
    <property type="match status" value="1"/>
</dbReference>
<keyword evidence="3" id="KW-0813">Transport</keyword>
<keyword evidence="7 9" id="KW-0472">Membrane</keyword>
<feature type="transmembrane region" description="Helical" evidence="9">
    <location>
        <begin position="262"/>
        <end position="281"/>
    </location>
</feature>
<dbReference type="Gene3D" id="1.20.58.340">
    <property type="entry name" value="Magnesium transport protein CorA, transmembrane region"/>
    <property type="match status" value="2"/>
</dbReference>
<dbReference type="InterPro" id="IPR045863">
    <property type="entry name" value="CorA_TM1_TM2"/>
</dbReference>
<evidence type="ECO:0000256" key="7">
    <source>
        <dbReference type="ARBA" id="ARBA00023136"/>
    </source>
</evidence>
<dbReference type="PANTHER" id="PTHR46494">
    <property type="entry name" value="CORA FAMILY METAL ION TRANSPORTER (EUROFUNG)"/>
    <property type="match status" value="1"/>
</dbReference>
<accession>A0ABP9WBY8</accession>
<keyword evidence="11" id="KW-1185">Reference proteome</keyword>
<sequence>MSVTLFDAGGEDREVQLSAGLVAGLGEDQLLWVDVPGQRAGELKSVAELLGLDQRAVQDLADPAPQPRVDSYGETFRVDVRAVREQNGRLHGDELNIVVGPNYLLTVHPENVGFVEEFAQQQRGNGQVGRLKAEAFLAALLNWHLNSFLHEAETLEGRLDRLDEAILRQPSGREFLSDLVQARRRVSELRRLLAEHRDVYSTLSRPDFKALADPEAAAYFDALEERFERAVTSVEGVREAVLGSFDLYMSSLGQRTNDTMRVLTIATVLMGLWALVAGVFGMNFDSTFQKTGWHGFEVVLVLLVLISALLLWFSRKRRWL</sequence>
<dbReference type="SUPFAM" id="SSF143865">
    <property type="entry name" value="CorA soluble domain-like"/>
    <property type="match status" value="1"/>
</dbReference>
<evidence type="ECO:0000256" key="2">
    <source>
        <dbReference type="ARBA" id="ARBA00009765"/>
    </source>
</evidence>
<keyword evidence="4" id="KW-1003">Cell membrane</keyword>
<gene>
    <name evidence="10" type="primary">corA_1</name>
    <name evidence="10" type="ORF">Dcar01_02850</name>
</gene>
<evidence type="ECO:0000313" key="11">
    <source>
        <dbReference type="Proteomes" id="UP001401887"/>
    </source>
</evidence>
<dbReference type="EMBL" id="BAABRP010000013">
    <property type="protein sequence ID" value="GAA5514098.1"/>
    <property type="molecule type" value="Genomic_DNA"/>
</dbReference>
<keyword evidence="6 9" id="KW-1133">Transmembrane helix</keyword>
<evidence type="ECO:0000256" key="4">
    <source>
        <dbReference type="ARBA" id="ARBA00022475"/>
    </source>
</evidence>
<evidence type="ECO:0000256" key="8">
    <source>
        <dbReference type="SAM" id="Coils"/>
    </source>
</evidence>
<evidence type="ECO:0000256" key="1">
    <source>
        <dbReference type="ARBA" id="ARBA00004651"/>
    </source>
</evidence>
<organism evidence="10 11">
    <name type="scientific">Deinococcus carri</name>
    <dbReference type="NCBI Taxonomy" id="1211323"/>
    <lineage>
        <taxon>Bacteria</taxon>
        <taxon>Thermotogati</taxon>
        <taxon>Deinococcota</taxon>
        <taxon>Deinococci</taxon>
        <taxon>Deinococcales</taxon>
        <taxon>Deinococcaceae</taxon>
        <taxon>Deinococcus</taxon>
    </lineage>
</organism>
<comment type="caution">
    <text evidence="10">The sequence shown here is derived from an EMBL/GenBank/DDBJ whole genome shotgun (WGS) entry which is preliminary data.</text>
</comment>
<feature type="coiled-coil region" evidence="8">
    <location>
        <begin position="145"/>
        <end position="199"/>
    </location>
</feature>
<evidence type="ECO:0000256" key="6">
    <source>
        <dbReference type="ARBA" id="ARBA00022989"/>
    </source>
</evidence>
<proteinExistence type="inferred from homology"/>
<dbReference type="PANTHER" id="PTHR46494:SF1">
    <property type="entry name" value="CORA FAMILY METAL ION TRANSPORTER (EUROFUNG)"/>
    <property type="match status" value="1"/>
</dbReference>
<comment type="similarity">
    <text evidence="2">Belongs to the CorA metal ion transporter (MIT) (TC 1.A.35) family.</text>
</comment>
<reference evidence="10 11" key="1">
    <citation type="submission" date="2024-02" db="EMBL/GenBank/DDBJ databases">
        <title>Deinococcus carri NBRC 110142.</title>
        <authorList>
            <person name="Ichikawa N."/>
            <person name="Katano-Makiyama Y."/>
            <person name="Hidaka K."/>
        </authorList>
    </citation>
    <scope>NUCLEOTIDE SEQUENCE [LARGE SCALE GENOMIC DNA]</scope>
    <source>
        <strain evidence="10 11">NBRC 110142</strain>
    </source>
</reference>